<gene>
    <name evidence="1" type="ORF">CINCED_3A015253</name>
</gene>
<organism evidence="1 2">
    <name type="scientific">Cinara cedri</name>
    <dbReference type="NCBI Taxonomy" id="506608"/>
    <lineage>
        <taxon>Eukaryota</taxon>
        <taxon>Metazoa</taxon>
        <taxon>Ecdysozoa</taxon>
        <taxon>Arthropoda</taxon>
        <taxon>Hexapoda</taxon>
        <taxon>Insecta</taxon>
        <taxon>Pterygota</taxon>
        <taxon>Neoptera</taxon>
        <taxon>Paraneoptera</taxon>
        <taxon>Hemiptera</taxon>
        <taxon>Sternorrhyncha</taxon>
        <taxon>Aphidomorpha</taxon>
        <taxon>Aphidoidea</taxon>
        <taxon>Aphididae</taxon>
        <taxon>Lachninae</taxon>
        <taxon>Cinara</taxon>
    </lineage>
</organism>
<proteinExistence type="predicted"/>
<dbReference type="Proteomes" id="UP000325440">
    <property type="component" value="Unassembled WGS sequence"/>
</dbReference>
<dbReference type="AlphaFoldDB" id="A0A5E4N7G3"/>
<name>A0A5E4N7G3_9HEMI</name>
<dbReference type="EMBL" id="CABPRJ010001468">
    <property type="protein sequence ID" value="VVC38320.1"/>
    <property type="molecule type" value="Genomic_DNA"/>
</dbReference>
<sequence length="234" mass="26716">MEPVIPTMEVEQWITWFQQLMKRVVLEHFCVSLPFCSTVGTKTEPPIAQRASVHSGISTKLGLPRFLALNRLYNLERRLAKDVELHAAYRDFMDDNLRLGYMKPASVVSKYFIPHHSVVKREEKGLKVRVAFNTSAKTRSGISLNDCPCTDPKLQIEISDVLLRCSVSATPFLALRCLRQSDHDYDEDFHLAKDLLVNNTFVDDILAGANSAEELLAVQGDFIPTFQRWEDVRY</sequence>
<reference evidence="1 2" key="1">
    <citation type="submission" date="2019-08" db="EMBL/GenBank/DDBJ databases">
        <authorList>
            <person name="Alioto T."/>
            <person name="Alioto T."/>
            <person name="Gomez Garrido J."/>
        </authorList>
    </citation>
    <scope>NUCLEOTIDE SEQUENCE [LARGE SCALE GENOMIC DNA]</scope>
</reference>
<accession>A0A5E4N7G3</accession>
<dbReference type="PANTHER" id="PTHR47331">
    <property type="entry name" value="PHD-TYPE DOMAIN-CONTAINING PROTEIN"/>
    <property type="match status" value="1"/>
</dbReference>
<dbReference type="OrthoDB" id="8197003at2759"/>
<evidence type="ECO:0000313" key="2">
    <source>
        <dbReference type="Proteomes" id="UP000325440"/>
    </source>
</evidence>
<protein>
    <submittedName>
        <fullName evidence="1">Uncharacterized protein</fullName>
    </submittedName>
</protein>
<keyword evidence="2" id="KW-1185">Reference proteome</keyword>
<evidence type="ECO:0000313" key="1">
    <source>
        <dbReference type="EMBL" id="VVC38320.1"/>
    </source>
</evidence>